<sequence length="36" mass="3883">MNLKKSGKIIGVLVATTALVLSLVNDKKDSKPQDEK</sequence>
<name>A0A1I1RFK2_9CLOT</name>
<evidence type="ECO:0000313" key="1">
    <source>
        <dbReference type="EMBL" id="SFD33002.1"/>
    </source>
</evidence>
<proteinExistence type="predicted"/>
<evidence type="ECO:0000313" key="2">
    <source>
        <dbReference type="Proteomes" id="UP000199263"/>
    </source>
</evidence>
<organism evidence="1 2">
    <name type="scientific">Clostridium uliginosum</name>
    <dbReference type="NCBI Taxonomy" id="119641"/>
    <lineage>
        <taxon>Bacteria</taxon>
        <taxon>Bacillati</taxon>
        <taxon>Bacillota</taxon>
        <taxon>Clostridia</taxon>
        <taxon>Eubacteriales</taxon>
        <taxon>Clostridiaceae</taxon>
        <taxon>Clostridium</taxon>
    </lineage>
</organism>
<dbReference type="AlphaFoldDB" id="A0A1I1RFK2"/>
<gene>
    <name evidence="1" type="ORF">SAMN05421842_1333</name>
</gene>
<keyword evidence="2" id="KW-1185">Reference proteome</keyword>
<reference evidence="1 2" key="1">
    <citation type="submission" date="2016-10" db="EMBL/GenBank/DDBJ databases">
        <authorList>
            <person name="de Groot N.N."/>
        </authorList>
    </citation>
    <scope>NUCLEOTIDE SEQUENCE [LARGE SCALE GENOMIC DNA]</scope>
    <source>
        <strain evidence="1 2">DSM 12992</strain>
    </source>
</reference>
<protein>
    <submittedName>
        <fullName evidence="1">Uncharacterized protein</fullName>
    </submittedName>
</protein>
<dbReference type="STRING" id="119641.SAMN05421842_1333"/>
<accession>A0A1I1RFK2</accession>
<dbReference type="EMBL" id="FOMG01000033">
    <property type="protein sequence ID" value="SFD33002.1"/>
    <property type="molecule type" value="Genomic_DNA"/>
</dbReference>
<dbReference type="Proteomes" id="UP000199263">
    <property type="component" value="Unassembled WGS sequence"/>
</dbReference>